<reference evidence="2" key="1">
    <citation type="submission" date="2006-01" db="EMBL/GenBank/DDBJ databases">
        <title>Genome of the cyst-dividing bacterium Ramlibacter tataouinensis.</title>
        <authorList>
            <person name="Barakat M."/>
            <person name="Ortet P."/>
            <person name="De Luca G."/>
            <person name="Jourlin-Castelli C."/>
            <person name="Ansaldi M."/>
            <person name="Py B."/>
            <person name="Fichant G."/>
            <person name="Coutinho P."/>
            <person name="Voulhoux R."/>
            <person name="Bastien O."/>
            <person name="Roy S."/>
            <person name="Marechal E."/>
            <person name="Henrissat B."/>
            <person name="Quentin Y."/>
            <person name="Noirot P."/>
            <person name="Filloux A."/>
            <person name="Mejean V."/>
            <person name="DuBow M."/>
            <person name="Barras F."/>
            <person name="Heulin T."/>
        </authorList>
    </citation>
    <scope>NUCLEOTIDE SEQUENCE [LARGE SCALE GENOMIC DNA]</scope>
    <source>
        <strain evidence="2">ATCC BAA-407 / DSM 14655 / LMG 21543 / TTB310</strain>
    </source>
</reference>
<organism evidence="1 2">
    <name type="scientific">Ramlibacter tataouinensis (strain ATCC BAA-407 / DSM 14655 / LMG 21543 / TTB310)</name>
    <dbReference type="NCBI Taxonomy" id="365046"/>
    <lineage>
        <taxon>Bacteria</taxon>
        <taxon>Pseudomonadati</taxon>
        <taxon>Pseudomonadota</taxon>
        <taxon>Betaproteobacteria</taxon>
        <taxon>Burkholderiales</taxon>
        <taxon>Comamonadaceae</taxon>
        <taxon>Ramlibacter</taxon>
    </lineage>
</organism>
<dbReference type="Gene3D" id="3.30.160.100">
    <property type="entry name" value="Ribosome hibernation promotion factor-like"/>
    <property type="match status" value="1"/>
</dbReference>
<dbReference type="KEGG" id="rta:Rta_20810"/>
<evidence type="ECO:0008006" key="3">
    <source>
        <dbReference type="Google" id="ProtNLM"/>
    </source>
</evidence>
<keyword evidence="2" id="KW-1185">Reference proteome</keyword>
<evidence type="ECO:0000313" key="1">
    <source>
        <dbReference type="EMBL" id="AEG93175.1"/>
    </source>
</evidence>
<protein>
    <recommendedName>
        <fullName evidence="3">Ribosomal subunit interface protein</fullName>
    </recommendedName>
</protein>
<dbReference type="EMBL" id="CP000245">
    <property type="protein sequence ID" value="AEG93175.1"/>
    <property type="molecule type" value="Genomic_DNA"/>
</dbReference>
<dbReference type="STRING" id="365046.Rta_20810"/>
<gene>
    <name evidence="1" type="ordered locus">Rta_20810</name>
</gene>
<accession>F5XYJ9</accession>
<dbReference type="PATRIC" id="fig|365046.3.peg.2128"/>
<proteinExistence type="predicted"/>
<dbReference type="Proteomes" id="UP000008385">
    <property type="component" value="Chromosome"/>
</dbReference>
<reference evidence="1 2" key="2">
    <citation type="journal article" date="2011" name="PLoS ONE">
        <title>The Cyst-Dividing Bacterium Ramlibacter tataouinensis TTB310 Genome Reveals a Well-Stocked Toolbox for Adaptation to a Desert Environment.</title>
        <authorList>
            <person name="De Luca G."/>
            <person name="Barakat M."/>
            <person name="Ortet P."/>
            <person name="Fochesato S."/>
            <person name="Jourlin-Castelli C."/>
            <person name="Ansaldi M."/>
            <person name="Py B."/>
            <person name="Fichant G."/>
            <person name="Coutinho P.M."/>
            <person name="Voulhoux R."/>
            <person name="Bastien O."/>
            <person name="Marechal E."/>
            <person name="Henrissat B."/>
            <person name="Quentin Y."/>
            <person name="Noirot P."/>
            <person name="Filloux A."/>
            <person name="Mejean V."/>
            <person name="Dubow M.S."/>
            <person name="Barras F."/>
            <person name="Barbe V."/>
            <person name="Weissenbach J."/>
            <person name="Mihalcescu I."/>
            <person name="Vermeglio A."/>
            <person name="Achouak W."/>
            <person name="Heulin T."/>
        </authorList>
    </citation>
    <scope>NUCLEOTIDE SEQUENCE [LARGE SCALE GENOMIC DNA]</scope>
    <source>
        <strain evidence="2">ATCC BAA-407 / DSM 14655 / LMG 21543 / TTB310</strain>
    </source>
</reference>
<name>F5XYJ9_RAMTT</name>
<dbReference type="InterPro" id="IPR036567">
    <property type="entry name" value="RHF-like"/>
</dbReference>
<dbReference type="HOGENOM" id="CLU_2106995_0_0_4"/>
<dbReference type="RefSeq" id="WP_013901407.1">
    <property type="nucleotide sequence ID" value="NC_015677.1"/>
</dbReference>
<dbReference type="AlphaFoldDB" id="F5XYJ9"/>
<sequence length="115" mass="12685">MNVEIRATELKLTVRQRADAAARVRAAFARLAHRVSRVVVDLRGAGAHKSRRCAVEVHIPGEAPVLVEDRHVNVAALVRRALARAWRAAIARVAALAARRPIHHLPAPVRQAPWK</sequence>
<evidence type="ECO:0000313" key="2">
    <source>
        <dbReference type="Proteomes" id="UP000008385"/>
    </source>
</evidence>